<reference evidence="1 2" key="1">
    <citation type="journal article" date="2019" name="Emerg. Microbes Infect.">
        <title>Comprehensive subspecies identification of 175 nontuberculous mycobacteria species based on 7547 genomic profiles.</title>
        <authorList>
            <person name="Matsumoto Y."/>
            <person name="Kinjo T."/>
            <person name="Motooka D."/>
            <person name="Nabeya D."/>
            <person name="Jung N."/>
            <person name="Uechi K."/>
            <person name="Horii T."/>
            <person name="Iida T."/>
            <person name="Fujita J."/>
            <person name="Nakamura S."/>
        </authorList>
    </citation>
    <scope>NUCLEOTIDE SEQUENCE [LARGE SCALE GENOMIC DNA]</scope>
    <source>
        <strain evidence="1 2">JCM 15658</strain>
    </source>
</reference>
<dbReference type="GO" id="GO:0006355">
    <property type="term" value="P:regulation of DNA-templated transcription"/>
    <property type="evidence" value="ECO:0007669"/>
    <property type="project" value="InterPro"/>
</dbReference>
<dbReference type="Proteomes" id="UP000466039">
    <property type="component" value="Chromosome"/>
</dbReference>
<dbReference type="AlphaFoldDB" id="A0AAD1J0K6"/>
<dbReference type="Gene3D" id="1.10.1220.10">
    <property type="entry name" value="Met repressor-like"/>
    <property type="match status" value="1"/>
</dbReference>
<gene>
    <name evidence="1" type="ORF">MMON_46910</name>
</gene>
<accession>A0AAD1J0K6</accession>
<sequence>MTDPSAERVSELSDDDLRQRLDVDAGYIYGLTVEDLDRAATAAADVVDPAIMEGAWR</sequence>
<protein>
    <submittedName>
        <fullName evidence="1">Uncharacterized protein</fullName>
    </submittedName>
</protein>
<keyword evidence="2" id="KW-1185">Reference proteome</keyword>
<name>A0AAD1J0K6_MYCMB</name>
<evidence type="ECO:0000313" key="1">
    <source>
        <dbReference type="EMBL" id="BBZ63390.1"/>
    </source>
</evidence>
<organism evidence="1 2">
    <name type="scientific">Mycolicibacterium monacense</name>
    <name type="common">Mycobacterium monacense</name>
    <dbReference type="NCBI Taxonomy" id="85693"/>
    <lineage>
        <taxon>Bacteria</taxon>
        <taxon>Bacillati</taxon>
        <taxon>Actinomycetota</taxon>
        <taxon>Actinomycetes</taxon>
        <taxon>Mycobacteriales</taxon>
        <taxon>Mycobacteriaceae</taxon>
        <taxon>Mycolicibacterium</taxon>
    </lineage>
</organism>
<dbReference type="InterPro" id="IPR013321">
    <property type="entry name" value="Arc_rbn_hlx_hlx"/>
</dbReference>
<dbReference type="EMBL" id="AP022617">
    <property type="protein sequence ID" value="BBZ63390.1"/>
    <property type="molecule type" value="Genomic_DNA"/>
</dbReference>
<evidence type="ECO:0000313" key="2">
    <source>
        <dbReference type="Proteomes" id="UP000466039"/>
    </source>
</evidence>
<proteinExistence type="predicted"/>
<dbReference type="RefSeq" id="WP_163647431.1">
    <property type="nucleotide sequence ID" value="NZ_AP022617.1"/>
</dbReference>